<accession>A0A813CKP4</accession>
<organism evidence="1 2">
    <name type="scientific">Symbiodinium necroappetens</name>
    <dbReference type="NCBI Taxonomy" id="1628268"/>
    <lineage>
        <taxon>Eukaryota</taxon>
        <taxon>Sar</taxon>
        <taxon>Alveolata</taxon>
        <taxon>Dinophyceae</taxon>
        <taxon>Suessiales</taxon>
        <taxon>Symbiodiniaceae</taxon>
        <taxon>Symbiodinium</taxon>
    </lineage>
</organism>
<dbReference type="OrthoDB" id="10356814at2759"/>
<dbReference type="EMBL" id="CAJNJA010098252">
    <property type="protein sequence ID" value="CAE7942980.1"/>
    <property type="molecule type" value="Genomic_DNA"/>
</dbReference>
<sequence length="207" mass="22584">FWLRKISDQHEAAESLKRLAKAAVTLKGLDDEAVLRRLDEAPSAESSAAARDCQLLARSSVLRLQTSRSMAVLQAYIGKRIQGDGTVLPRLPTLWALFVKAGTHIRDALLSGEPEGPLSGAAEAPGRGPFLCGPFRRLAAQRQASVTRHMEILTELISESAATLFDADDGLDLLGLAEDFYKADCPMEVRQQTVKIFRATAATIRER</sequence>
<evidence type="ECO:0000313" key="2">
    <source>
        <dbReference type="Proteomes" id="UP000601435"/>
    </source>
</evidence>
<dbReference type="AlphaFoldDB" id="A0A813CKP4"/>
<proteinExistence type="predicted"/>
<reference evidence="1" key="1">
    <citation type="submission" date="2021-02" db="EMBL/GenBank/DDBJ databases">
        <authorList>
            <person name="Dougan E. K."/>
            <person name="Rhodes N."/>
            <person name="Thang M."/>
            <person name="Chan C."/>
        </authorList>
    </citation>
    <scope>NUCLEOTIDE SEQUENCE</scope>
</reference>
<protein>
    <submittedName>
        <fullName evidence="1">Uncharacterized protein</fullName>
    </submittedName>
</protein>
<gene>
    <name evidence="1" type="ORF">SNEC2469_LOCUS34869</name>
</gene>
<name>A0A813CKP4_9DINO</name>
<evidence type="ECO:0000313" key="1">
    <source>
        <dbReference type="EMBL" id="CAE7942980.1"/>
    </source>
</evidence>
<dbReference type="Proteomes" id="UP000601435">
    <property type="component" value="Unassembled WGS sequence"/>
</dbReference>
<keyword evidence="2" id="KW-1185">Reference proteome</keyword>
<feature type="non-terminal residue" evidence="1">
    <location>
        <position position="207"/>
    </location>
</feature>
<comment type="caution">
    <text evidence="1">The sequence shown here is derived from an EMBL/GenBank/DDBJ whole genome shotgun (WGS) entry which is preliminary data.</text>
</comment>